<protein>
    <submittedName>
        <fullName evidence="3">Protein FAM71E2</fullName>
    </submittedName>
</protein>
<dbReference type="CTD" id="284418"/>
<dbReference type="GO" id="GO:0007286">
    <property type="term" value="P:spermatid development"/>
    <property type="evidence" value="ECO:0007669"/>
    <property type="project" value="UniProtKB-ARBA"/>
</dbReference>
<organism evidence="3">
    <name type="scientific">Castor canadensis</name>
    <name type="common">American beaver</name>
    <dbReference type="NCBI Taxonomy" id="51338"/>
    <lineage>
        <taxon>Eukaryota</taxon>
        <taxon>Metazoa</taxon>
        <taxon>Chordata</taxon>
        <taxon>Craniata</taxon>
        <taxon>Vertebrata</taxon>
        <taxon>Euteleostomi</taxon>
        <taxon>Mammalia</taxon>
        <taxon>Eutheria</taxon>
        <taxon>Euarchontoglires</taxon>
        <taxon>Glires</taxon>
        <taxon>Rodentia</taxon>
        <taxon>Castorimorpha</taxon>
        <taxon>Castoridae</taxon>
        <taxon>Castor</taxon>
    </lineage>
</organism>
<proteinExistence type="inferred from homology"/>
<evidence type="ECO:0000313" key="3">
    <source>
        <dbReference type="RefSeq" id="XP_020035318.1"/>
    </source>
</evidence>
<dbReference type="GO" id="GO:0005634">
    <property type="term" value="C:nucleus"/>
    <property type="evidence" value="ECO:0007669"/>
    <property type="project" value="TreeGrafter"/>
</dbReference>
<dbReference type="AlphaFoldDB" id="A0A8B7VUK7"/>
<dbReference type="KEGG" id="ccan:109696632"/>
<accession>A0A8B7VUK7</accession>
<keyword evidence="2" id="KW-1185">Reference proteome</keyword>
<dbReference type="Proteomes" id="UP001732720">
    <property type="component" value="Chromosome 16"/>
</dbReference>
<dbReference type="GeneID" id="109696632"/>
<name>A0A8B7VUK7_CASCN</name>
<evidence type="ECO:0000313" key="2">
    <source>
        <dbReference type="Proteomes" id="UP001732720"/>
    </source>
</evidence>
<dbReference type="RefSeq" id="XP_020035318.1">
    <property type="nucleotide sequence ID" value="XM_020179729.1"/>
</dbReference>
<dbReference type="InterPro" id="IPR022168">
    <property type="entry name" value="GARIL-like_Rab2B-bd"/>
</dbReference>
<reference evidence="3" key="1">
    <citation type="submission" date="2025-08" db="UniProtKB">
        <authorList>
            <consortium name="RefSeq"/>
        </authorList>
    </citation>
    <scope>IDENTIFICATION</scope>
    <source>
        <tissue evidence="3">Leukocyte</tissue>
    </source>
</reference>
<gene>
    <name evidence="3" type="primary">Fam71e2</name>
</gene>
<dbReference type="OrthoDB" id="9837956at2759"/>
<evidence type="ECO:0000256" key="1">
    <source>
        <dbReference type="ARBA" id="ARBA00038379"/>
    </source>
</evidence>
<comment type="similarity">
    <text evidence="1">Belongs to the GARIN family.</text>
</comment>
<dbReference type="Pfam" id="PF12480">
    <property type="entry name" value="GARIL_Rab2_bd"/>
    <property type="match status" value="1"/>
</dbReference>
<dbReference type="PANTHER" id="PTHR22574:SF12">
    <property type="entry name" value="GOLGI-ASSOCIATED RAB2 INTERACTOR PROTEIN 5B"/>
    <property type="match status" value="1"/>
</dbReference>
<sequence length="937" mass="103547">MPPQAIMYRLWNIRRTQPARAPRKWVPILGELQKTLQTGEYLPLRPLPMFESNFVQVTNCGSPVFVHHRTNRLTMGVAASLPGLVLPDILLIAQPPEDRDCSGLMLTRMIPLDLVHLYVHDLYAWRLKLCLVTGRYYYLELDAPDNEVGFLFDRWICLINLLREPTSNWAPRTLHTPPLDVSLATAPASTWHLQDQSHRGLTAEVSESTFSYKILMQRKAKVPNCNFKSQAVGDSMPLVWSQMEQSDVRKRGTGKKSHPDAGYDRSNAEIHVSDKASITIRTIFSIISRTINQGQSSSKASHVSGTRAWTPGSEGGGLGPGFLDLREEAWGLDSWVYSADSEEDTGRGGLIETPLRCISACRPDLTFLGPCGQLDMVLWQQDLQDLMDPESSTLSSSSLSLTPYPPAFYLSSPISHLRSGHKARSMSFRHCQRPPPSWKAPTAPVASWKAPVIMDQSHKVLAVPALSRKAPPLCSPSRKITVVPRSSPKASAILAISQRASAIPGLSRKAPPGLVVPQKTPAVPNSSWKATAIPAPLQKTLSLTQKVTRAPAIPQKATSRPVLKKLPLVLPTPSWKTPSSPSQHKKVLGSPTSQQKGPSGLHVLAATIPGGEVLEQSKPDRKPEPVVFVGTQETKVVETRTQTKSLEQPFTTTKKESKEFVIRKTQVVNLEGLKGKRKSEGRTHRMKEKTSLDTPNMRSKKVEQQKRWVKTQELAIEVPSKEYSRPFSVEGLTLAKLMIMANSKEPADVSLPSWLSMTSHESAMSPMMAFTPSQLSLLERPPVVVREQPESQISVKENTQQWTDRELPWDPEGPSKVPLYSVPTSGSRENANKPHVPIPLPASGWENLSQPPLPASPISRREATARVPPQPLRKPQGPMRILKQHPVATTGSSSNILLPMLLEIKSIRDMASKAEMENKELGNFPPSARYTGLADNI</sequence>
<dbReference type="PANTHER" id="PTHR22574">
    <property type="match status" value="1"/>
</dbReference>